<sequence>MSNILHGLIFDQDSDELCAEFSLCKGFATFPRQIDDKARGGANRRLARCL</sequence>
<dbReference type="EMBL" id="CP097649">
    <property type="protein sequence ID" value="URI15547.1"/>
    <property type="molecule type" value="Genomic_DNA"/>
</dbReference>
<accession>A0ABY4SPM9</accession>
<protein>
    <submittedName>
        <fullName evidence="1">Uncharacterized protein</fullName>
    </submittedName>
</protein>
<reference evidence="1" key="1">
    <citation type="submission" date="2022-05" db="EMBL/GenBank/DDBJ databases">
        <title>Brevundimonas albigilva TT17 genome sequence.</title>
        <authorList>
            <person name="Lee K."/>
            <person name="Son H."/>
        </authorList>
    </citation>
    <scope>NUCLEOTIDE SEQUENCE</scope>
    <source>
        <strain evidence="1">TT17</strain>
    </source>
</reference>
<name>A0ABY4SPM9_9CAUL</name>
<proteinExistence type="predicted"/>
<dbReference type="RefSeq" id="WP_249751625.1">
    <property type="nucleotide sequence ID" value="NZ_CP097298.1"/>
</dbReference>
<organism evidence="1 2">
    <name type="scientific">Brevundimonas albigilva</name>
    <dbReference type="NCBI Taxonomy" id="1312364"/>
    <lineage>
        <taxon>Bacteria</taxon>
        <taxon>Pseudomonadati</taxon>
        <taxon>Pseudomonadota</taxon>
        <taxon>Alphaproteobacteria</taxon>
        <taxon>Caulobacterales</taxon>
        <taxon>Caulobacteraceae</taxon>
        <taxon>Brevundimonas</taxon>
    </lineage>
</organism>
<evidence type="ECO:0000313" key="2">
    <source>
        <dbReference type="Proteomes" id="UP001055429"/>
    </source>
</evidence>
<gene>
    <name evidence="1" type="ORF">M8231_00695</name>
</gene>
<evidence type="ECO:0000313" key="1">
    <source>
        <dbReference type="EMBL" id="URI15547.1"/>
    </source>
</evidence>
<keyword evidence="2" id="KW-1185">Reference proteome</keyword>
<dbReference type="Proteomes" id="UP001055429">
    <property type="component" value="Chromosome"/>
</dbReference>